<comment type="caution">
    <text evidence="1">The sequence shown here is derived from an EMBL/GenBank/DDBJ whole genome shotgun (WGS) entry which is preliminary data.</text>
</comment>
<reference evidence="1" key="1">
    <citation type="submission" date="2021-03" db="EMBL/GenBank/DDBJ databases">
        <authorList>
            <consortium name="DOE Joint Genome Institute"/>
            <person name="Ahrendt S."/>
            <person name="Looney B.P."/>
            <person name="Miyauchi S."/>
            <person name="Morin E."/>
            <person name="Drula E."/>
            <person name="Courty P.E."/>
            <person name="Chicoki N."/>
            <person name="Fauchery L."/>
            <person name="Kohler A."/>
            <person name="Kuo A."/>
            <person name="Labutti K."/>
            <person name="Pangilinan J."/>
            <person name="Lipzen A."/>
            <person name="Riley R."/>
            <person name="Andreopoulos W."/>
            <person name="He G."/>
            <person name="Johnson J."/>
            <person name="Barry K.W."/>
            <person name="Grigoriev I.V."/>
            <person name="Nagy L."/>
            <person name="Hibbett D."/>
            <person name="Henrissat B."/>
            <person name="Matheny P.B."/>
            <person name="Labbe J."/>
            <person name="Martin F."/>
        </authorList>
    </citation>
    <scope>NUCLEOTIDE SEQUENCE</scope>
    <source>
        <strain evidence="1">HHB10654</strain>
    </source>
</reference>
<keyword evidence="2" id="KW-1185">Reference proteome</keyword>
<dbReference type="EMBL" id="MU277246">
    <property type="protein sequence ID" value="KAI0057496.1"/>
    <property type="molecule type" value="Genomic_DNA"/>
</dbReference>
<organism evidence="1 2">
    <name type="scientific">Artomyces pyxidatus</name>
    <dbReference type="NCBI Taxonomy" id="48021"/>
    <lineage>
        <taxon>Eukaryota</taxon>
        <taxon>Fungi</taxon>
        <taxon>Dikarya</taxon>
        <taxon>Basidiomycota</taxon>
        <taxon>Agaricomycotina</taxon>
        <taxon>Agaricomycetes</taxon>
        <taxon>Russulales</taxon>
        <taxon>Auriscalpiaceae</taxon>
        <taxon>Artomyces</taxon>
    </lineage>
</organism>
<reference evidence="1" key="2">
    <citation type="journal article" date="2022" name="New Phytol.">
        <title>Evolutionary transition to the ectomycorrhizal habit in the genomes of a hyperdiverse lineage of mushroom-forming fungi.</title>
        <authorList>
            <person name="Looney B."/>
            <person name="Miyauchi S."/>
            <person name="Morin E."/>
            <person name="Drula E."/>
            <person name="Courty P.E."/>
            <person name="Kohler A."/>
            <person name="Kuo A."/>
            <person name="LaButti K."/>
            <person name="Pangilinan J."/>
            <person name="Lipzen A."/>
            <person name="Riley R."/>
            <person name="Andreopoulos W."/>
            <person name="He G."/>
            <person name="Johnson J."/>
            <person name="Nolan M."/>
            <person name="Tritt A."/>
            <person name="Barry K.W."/>
            <person name="Grigoriev I.V."/>
            <person name="Nagy L.G."/>
            <person name="Hibbett D."/>
            <person name="Henrissat B."/>
            <person name="Matheny P.B."/>
            <person name="Labbe J."/>
            <person name="Martin F.M."/>
        </authorList>
    </citation>
    <scope>NUCLEOTIDE SEQUENCE</scope>
    <source>
        <strain evidence="1">HHB10654</strain>
    </source>
</reference>
<gene>
    <name evidence="1" type="ORF">BV25DRAFT_1920088</name>
</gene>
<evidence type="ECO:0000313" key="2">
    <source>
        <dbReference type="Proteomes" id="UP000814140"/>
    </source>
</evidence>
<dbReference type="Proteomes" id="UP000814140">
    <property type="component" value="Unassembled WGS sequence"/>
</dbReference>
<sequence length="189" mass="20554">MARSDDRTKEKRLPPLPLPPAPRVTGAPQPALKSSTARIDDQHVEDVEHKNQHRQQDRRDGDDEGQGDEEWEDEDEEADAGSVLVAGAPRKRAARKTWAEGHREPKGPRLDGTEGPEAVPSTLINDSGSLLIPNQITQLSTSPGAWLKGSDKAGLSRSDKKLSKSNSGTSFPAHNDQQDRGTENSRVSS</sequence>
<protein>
    <submittedName>
        <fullName evidence="1">Uncharacterized protein</fullName>
    </submittedName>
</protein>
<accession>A0ACB8SNY6</accession>
<evidence type="ECO:0000313" key="1">
    <source>
        <dbReference type="EMBL" id="KAI0057496.1"/>
    </source>
</evidence>
<name>A0ACB8SNY6_9AGAM</name>
<proteinExistence type="predicted"/>